<dbReference type="SUPFAM" id="SSF53335">
    <property type="entry name" value="S-adenosyl-L-methionine-dependent methyltransferases"/>
    <property type="match status" value="1"/>
</dbReference>
<keyword evidence="3 4" id="KW-0949">S-adenosyl-L-methionine</keyword>
<feature type="active site" evidence="4">
    <location>
        <position position="123"/>
    </location>
</feature>
<dbReference type="PANTHER" id="PTHR46098">
    <property type="entry name" value="TRNA (CYTOSINE(38)-C(5))-METHYLTRANSFERASE"/>
    <property type="match status" value="1"/>
</dbReference>
<keyword evidence="1 4" id="KW-0489">Methyltransferase</keyword>
<dbReference type="Pfam" id="PF00145">
    <property type="entry name" value="DNA_methylase"/>
    <property type="match status" value="1"/>
</dbReference>
<accession>A0ABN9Y5B9</accession>
<evidence type="ECO:0008006" key="8">
    <source>
        <dbReference type="Google" id="ProtNLM"/>
    </source>
</evidence>
<feature type="compositionally biased region" description="Basic and acidic residues" evidence="5">
    <location>
        <begin position="441"/>
        <end position="456"/>
    </location>
</feature>
<dbReference type="InterPro" id="IPR050750">
    <property type="entry name" value="C5-MTase"/>
</dbReference>
<dbReference type="Proteomes" id="UP001189429">
    <property type="component" value="Unassembled WGS sequence"/>
</dbReference>
<comment type="similarity">
    <text evidence="4">Belongs to the class I-like SAM-binding methyltransferase superfamily. C5-methyltransferase family.</text>
</comment>
<dbReference type="InterPro" id="IPR029063">
    <property type="entry name" value="SAM-dependent_MTases_sf"/>
</dbReference>
<evidence type="ECO:0000313" key="6">
    <source>
        <dbReference type="EMBL" id="CAK0907136.1"/>
    </source>
</evidence>
<feature type="compositionally biased region" description="Basic and acidic residues" evidence="5">
    <location>
        <begin position="482"/>
        <end position="492"/>
    </location>
</feature>
<feature type="non-terminal residue" evidence="6">
    <location>
        <position position="492"/>
    </location>
</feature>
<gene>
    <name evidence="6" type="ORF">PCOR1329_LOCUS82251</name>
</gene>
<dbReference type="PANTHER" id="PTHR46098:SF1">
    <property type="entry name" value="TRNA (CYTOSINE(38)-C(5))-METHYLTRANSFERASE"/>
    <property type="match status" value="1"/>
</dbReference>
<reference evidence="6" key="1">
    <citation type="submission" date="2023-10" db="EMBL/GenBank/DDBJ databases">
        <authorList>
            <person name="Chen Y."/>
            <person name="Shah S."/>
            <person name="Dougan E. K."/>
            <person name="Thang M."/>
            <person name="Chan C."/>
        </authorList>
    </citation>
    <scope>NUCLEOTIDE SEQUENCE [LARGE SCALE GENOMIC DNA]</scope>
</reference>
<protein>
    <recommendedName>
        <fullName evidence="8">DNA (cytosine-5-)-methyltransferase</fullName>
    </recommendedName>
</protein>
<evidence type="ECO:0000256" key="3">
    <source>
        <dbReference type="ARBA" id="ARBA00022691"/>
    </source>
</evidence>
<sequence length="492" mass="55021">MVAASKPTNKSASKAGAPIMQLGKKRTSKLPNILKSKCVEGDLTSGSFFSGMENGLRPLQYVLQTLFGPNVHVKQKFAIDKDRACQRFLKANIASDCVIYGDVKNVNLARLPYVDFLWYSPPCNKYSQQGKQQGWEASSDHRDGTLVNFPLEYIRRHQPLVAVMEQVPTIKTKHFGVYSYIMHSLRRIGNCCCSVTDHVVDTKDYGVPQRRKRLYIVALHKSAVPSIPVFQMPAPLPVPSLESYFDMQLKGCLDDVPDYSIPNLFEAMKKVFKKGGNPCTETWIMDILGGGKNWVTVEKNLCPTITANRGYGGGYFISNLMRFTTHEELAKLQGVNMQGVVIPDTVSIKQFKKMVGNAVSSNVSGIIFFQILNAMKCSRNARAAKRTRLVASDFALHVYEAPPADGAQDSVTELTTGHPLLDQHLRRVNLRRKRRHLAERLALEHEEGGAPAEPKHRAAPRPWSSEHPRRRCQGPQKGQAVRRADLRARHSG</sequence>
<evidence type="ECO:0000256" key="1">
    <source>
        <dbReference type="ARBA" id="ARBA00022603"/>
    </source>
</evidence>
<dbReference type="PROSITE" id="PS00094">
    <property type="entry name" value="C5_MTASE_1"/>
    <property type="match status" value="1"/>
</dbReference>
<evidence type="ECO:0000313" key="7">
    <source>
        <dbReference type="Proteomes" id="UP001189429"/>
    </source>
</evidence>
<evidence type="ECO:0000256" key="4">
    <source>
        <dbReference type="PROSITE-ProRule" id="PRU01016"/>
    </source>
</evidence>
<evidence type="ECO:0000256" key="2">
    <source>
        <dbReference type="ARBA" id="ARBA00022679"/>
    </source>
</evidence>
<dbReference type="InterPro" id="IPR018117">
    <property type="entry name" value="C5_DNA_meth_AS"/>
</dbReference>
<dbReference type="EMBL" id="CAUYUJ010021812">
    <property type="protein sequence ID" value="CAK0907136.1"/>
    <property type="molecule type" value="Genomic_DNA"/>
</dbReference>
<keyword evidence="7" id="KW-1185">Reference proteome</keyword>
<dbReference type="Gene3D" id="3.40.50.150">
    <property type="entry name" value="Vaccinia Virus protein VP39"/>
    <property type="match status" value="1"/>
</dbReference>
<dbReference type="InterPro" id="IPR001525">
    <property type="entry name" value="C5_MeTfrase"/>
</dbReference>
<name>A0ABN9Y5B9_9DINO</name>
<feature type="region of interest" description="Disordered" evidence="5">
    <location>
        <begin position="441"/>
        <end position="492"/>
    </location>
</feature>
<evidence type="ECO:0000256" key="5">
    <source>
        <dbReference type="SAM" id="MobiDB-lite"/>
    </source>
</evidence>
<proteinExistence type="inferred from homology"/>
<comment type="caution">
    <text evidence="6">The sequence shown here is derived from an EMBL/GenBank/DDBJ whole genome shotgun (WGS) entry which is preliminary data.</text>
</comment>
<keyword evidence="2 4" id="KW-0808">Transferase</keyword>
<dbReference type="PROSITE" id="PS51679">
    <property type="entry name" value="SAM_MT_C5"/>
    <property type="match status" value="1"/>
</dbReference>
<organism evidence="6 7">
    <name type="scientific">Prorocentrum cordatum</name>
    <dbReference type="NCBI Taxonomy" id="2364126"/>
    <lineage>
        <taxon>Eukaryota</taxon>
        <taxon>Sar</taxon>
        <taxon>Alveolata</taxon>
        <taxon>Dinophyceae</taxon>
        <taxon>Prorocentrales</taxon>
        <taxon>Prorocentraceae</taxon>
        <taxon>Prorocentrum</taxon>
    </lineage>
</organism>